<sequence length="276" mass="29476">MTAPLRAYWWKDTPNFGDAIGARIVAHVSGRSVEWAPMAVCDLLCIGSVLGFRPNGKRLSGPFEGAPYVWGSGILDHRLGWLAEGRISAQAMPKVRAVRGALTALHLSGFEGVFGDPGLLAPLVEPSPATRKSIGLIPHIKQWDDADTMRAFAATGHRIIDVRDPDPWAVVRAIAECEAVVSTSLHGLIVADAYGIPNAWIAGAGRFKFHDYFYSVGRNLRAPLSLSEAVAQAEAGQLRAADPAVVAQVQADLVAAFPDALRAAPAEQSEREGALR</sequence>
<dbReference type="InterPro" id="IPR007345">
    <property type="entry name" value="Polysacch_pyruvyl_Trfase"/>
</dbReference>
<reference evidence="2 3" key="1">
    <citation type="submission" date="2014-03" db="EMBL/GenBank/DDBJ databases">
        <title>The draft genome sequence of Thioclava dalianensis DLFJ1-1.</title>
        <authorList>
            <person name="Lai Q."/>
            <person name="Shao Z."/>
        </authorList>
    </citation>
    <scope>NUCLEOTIDE SEQUENCE [LARGE SCALE GENOMIC DNA]</scope>
    <source>
        <strain evidence="2 3">DLFJ1-1</strain>
    </source>
</reference>
<dbReference type="STRING" id="1185766.SAMN05216224_105238"/>
<dbReference type="AlphaFoldDB" id="A0A074TRH2"/>
<name>A0A074TRH2_9RHOB</name>
<protein>
    <submittedName>
        <fullName evidence="2">Exosortase</fullName>
    </submittedName>
</protein>
<dbReference type="Pfam" id="PF04230">
    <property type="entry name" value="PS_pyruv_trans"/>
    <property type="match status" value="1"/>
</dbReference>
<evidence type="ECO:0000313" key="3">
    <source>
        <dbReference type="Proteomes" id="UP000027725"/>
    </source>
</evidence>
<proteinExistence type="predicted"/>
<comment type="caution">
    <text evidence="2">The sequence shown here is derived from an EMBL/GenBank/DDBJ whole genome shotgun (WGS) entry which is preliminary data.</text>
</comment>
<dbReference type="Proteomes" id="UP000027725">
    <property type="component" value="Unassembled WGS sequence"/>
</dbReference>
<gene>
    <name evidence="2" type="ORF">DL1_00730</name>
</gene>
<dbReference type="RefSeq" id="WP_051693217.1">
    <property type="nucleotide sequence ID" value="NZ_FOVB01000005.1"/>
</dbReference>
<dbReference type="eggNOG" id="COG2327">
    <property type="taxonomic scope" value="Bacteria"/>
</dbReference>
<evidence type="ECO:0000313" key="2">
    <source>
        <dbReference type="EMBL" id="KEP71573.1"/>
    </source>
</evidence>
<dbReference type="EMBL" id="JHEH01000001">
    <property type="protein sequence ID" value="KEP71573.1"/>
    <property type="molecule type" value="Genomic_DNA"/>
</dbReference>
<dbReference type="OrthoDB" id="9803627at2"/>
<keyword evidence="3" id="KW-1185">Reference proteome</keyword>
<feature type="domain" description="Polysaccharide pyruvyl transferase" evidence="1">
    <location>
        <begin position="140"/>
        <end position="202"/>
    </location>
</feature>
<accession>A0A074TRH2</accession>
<evidence type="ECO:0000259" key="1">
    <source>
        <dbReference type="Pfam" id="PF04230"/>
    </source>
</evidence>
<organism evidence="2 3">
    <name type="scientific">Thioclava dalianensis</name>
    <dbReference type="NCBI Taxonomy" id="1185766"/>
    <lineage>
        <taxon>Bacteria</taxon>
        <taxon>Pseudomonadati</taxon>
        <taxon>Pseudomonadota</taxon>
        <taxon>Alphaproteobacteria</taxon>
        <taxon>Rhodobacterales</taxon>
        <taxon>Paracoccaceae</taxon>
        <taxon>Thioclava</taxon>
    </lineage>
</organism>